<gene>
    <name evidence="2" type="ORF">M409DRAFT_30166</name>
</gene>
<sequence length="548" mass="60376">MGLYPSKTELFLPSETLLRCTPDRCWCKGSHHRGDSRYVYVERGGDGRERWHDGFDMMSQLMNGGGGGAGGGSWPAWKDPSQWNVRDMERFGEFFAEWQGREMGRRARVQGMGMGMPGMGMYGGGGGGVGRGEFDRMQAEMEERFRRLNEEFSRGNEERDAFLFGSERERRKEMFQGNVLRMLQEMWPQLAQMAQMGGAGAGGGGGMMWMGMPNMNMPGMGMPPPPYPGFPPAMPMGGGPNMNMGGGGMNWMGGMPNGMPQMPQMPPQMPMHNNMMDPGAPPPRFPHRRRRNFAHGDEFDEDVHMLNPYGNMAGGPQPWQRRRRFGDEGDLGGLGGAASPMPRRPSGSGPRPGGGCGNDGLAYDDPVRNDYAVPTYRPHDPFRTRRQTYRPEGPDSLHPNHVVPPTSPRITTPLADPVVPNTPIVDPAAAAAAADVHISQTTTTTTHPTRPQPGIIVEETLATDPEIGPSTARYPQTPTARVFGVHIRATPVDPLRPGSHRPPPYPAEGFGGRERREVRFEDQERARRLRGRVRDEEDDFGEGPAGNI</sequence>
<protein>
    <submittedName>
        <fullName evidence="2">Uncharacterized protein</fullName>
    </submittedName>
</protein>
<keyword evidence="3" id="KW-1185">Reference proteome</keyword>
<name>A0A6A6C132_ZASCE</name>
<dbReference type="AlphaFoldDB" id="A0A6A6C132"/>
<evidence type="ECO:0000313" key="3">
    <source>
        <dbReference type="Proteomes" id="UP000799537"/>
    </source>
</evidence>
<evidence type="ECO:0000256" key="1">
    <source>
        <dbReference type="SAM" id="MobiDB-lite"/>
    </source>
</evidence>
<feature type="compositionally biased region" description="Low complexity" evidence="1">
    <location>
        <begin position="339"/>
        <end position="349"/>
    </location>
</feature>
<dbReference type="EMBL" id="ML993638">
    <property type="protein sequence ID" value="KAF2159416.1"/>
    <property type="molecule type" value="Genomic_DNA"/>
</dbReference>
<organism evidence="2 3">
    <name type="scientific">Zasmidium cellare ATCC 36951</name>
    <dbReference type="NCBI Taxonomy" id="1080233"/>
    <lineage>
        <taxon>Eukaryota</taxon>
        <taxon>Fungi</taxon>
        <taxon>Dikarya</taxon>
        <taxon>Ascomycota</taxon>
        <taxon>Pezizomycotina</taxon>
        <taxon>Dothideomycetes</taxon>
        <taxon>Dothideomycetidae</taxon>
        <taxon>Mycosphaerellales</taxon>
        <taxon>Mycosphaerellaceae</taxon>
        <taxon>Zasmidium</taxon>
    </lineage>
</organism>
<proteinExistence type="predicted"/>
<evidence type="ECO:0000313" key="2">
    <source>
        <dbReference type="EMBL" id="KAF2159416.1"/>
    </source>
</evidence>
<dbReference type="GeneID" id="54563066"/>
<reference evidence="2" key="1">
    <citation type="journal article" date="2020" name="Stud. Mycol.">
        <title>101 Dothideomycetes genomes: a test case for predicting lifestyles and emergence of pathogens.</title>
        <authorList>
            <person name="Haridas S."/>
            <person name="Albert R."/>
            <person name="Binder M."/>
            <person name="Bloem J."/>
            <person name="Labutti K."/>
            <person name="Salamov A."/>
            <person name="Andreopoulos B."/>
            <person name="Baker S."/>
            <person name="Barry K."/>
            <person name="Bills G."/>
            <person name="Bluhm B."/>
            <person name="Cannon C."/>
            <person name="Castanera R."/>
            <person name="Culley D."/>
            <person name="Daum C."/>
            <person name="Ezra D."/>
            <person name="Gonzalez J."/>
            <person name="Henrissat B."/>
            <person name="Kuo A."/>
            <person name="Liang C."/>
            <person name="Lipzen A."/>
            <person name="Lutzoni F."/>
            <person name="Magnuson J."/>
            <person name="Mondo S."/>
            <person name="Nolan M."/>
            <person name="Ohm R."/>
            <person name="Pangilinan J."/>
            <person name="Park H.-J."/>
            <person name="Ramirez L."/>
            <person name="Alfaro M."/>
            <person name="Sun H."/>
            <person name="Tritt A."/>
            <person name="Yoshinaga Y."/>
            <person name="Zwiers L.-H."/>
            <person name="Turgeon B."/>
            <person name="Goodwin S."/>
            <person name="Spatafora J."/>
            <person name="Crous P."/>
            <person name="Grigoriev I."/>
        </authorList>
    </citation>
    <scope>NUCLEOTIDE SEQUENCE</scope>
    <source>
        <strain evidence="2">ATCC 36951</strain>
    </source>
</reference>
<accession>A0A6A6C132</accession>
<feature type="compositionally biased region" description="Basic and acidic residues" evidence="1">
    <location>
        <begin position="511"/>
        <end position="526"/>
    </location>
</feature>
<feature type="region of interest" description="Disordered" evidence="1">
    <location>
        <begin position="491"/>
        <end position="548"/>
    </location>
</feature>
<dbReference type="Proteomes" id="UP000799537">
    <property type="component" value="Unassembled WGS sequence"/>
</dbReference>
<dbReference type="OrthoDB" id="3650610at2759"/>
<dbReference type="RefSeq" id="XP_033660305.1">
    <property type="nucleotide sequence ID" value="XM_033809794.1"/>
</dbReference>
<feature type="region of interest" description="Disordered" evidence="1">
    <location>
        <begin position="305"/>
        <end position="417"/>
    </location>
</feature>